<sequence>MPRGRIPRHYTNMFKVRTVDDWREARARGDTCAEFARSRGIPHPNLQNCHGAHVGRDGPEKPGSEAVLVPALHASESSDHPTNLPFWAPESGRVGRATAPLRGASDGGSK</sequence>
<comment type="caution">
    <text evidence="2">The sequence shown here is derived from an EMBL/GenBank/DDBJ whole genome shotgun (WGS) entry which is preliminary data.</text>
</comment>
<dbReference type="AlphaFoldDB" id="A0A8T1TKT1"/>
<feature type="region of interest" description="Disordered" evidence="1">
    <location>
        <begin position="74"/>
        <end position="110"/>
    </location>
</feature>
<gene>
    <name evidence="2" type="ORF">JG687_00019329</name>
</gene>
<reference evidence="2" key="1">
    <citation type="submission" date="2021-01" db="EMBL/GenBank/DDBJ databases">
        <title>Phytophthora aleatoria, a newly-described species from Pinus radiata is distinct from Phytophthora cactorum isolates based on comparative genomics.</title>
        <authorList>
            <person name="Mcdougal R."/>
            <person name="Panda P."/>
            <person name="Williams N."/>
            <person name="Studholme D.J."/>
        </authorList>
    </citation>
    <scope>NUCLEOTIDE SEQUENCE</scope>
    <source>
        <strain evidence="2">NZFS 3830</strain>
    </source>
</reference>
<evidence type="ECO:0000256" key="1">
    <source>
        <dbReference type="SAM" id="MobiDB-lite"/>
    </source>
</evidence>
<organism evidence="2 3">
    <name type="scientific">Phytophthora cactorum</name>
    <dbReference type="NCBI Taxonomy" id="29920"/>
    <lineage>
        <taxon>Eukaryota</taxon>
        <taxon>Sar</taxon>
        <taxon>Stramenopiles</taxon>
        <taxon>Oomycota</taxon>
        <taxon>Peronosporomycetes</taxon>
        <taxon>Peronosporales</taxon>
        <taxon>Peronosporaceae</taxon>
        <taxon>Phytophthora</taxon>
    </lineage>
</organism>
<accession>A0A8T1TKT1</accession>
<protein>
    <submittedName>
        <fullName evidence="2">Uncharacterized protein</fullName>
    </submittedName>
</protein>
<dbReference type="Proteomes" id="UP000688947">
    <property type="component" value="Unassembled WGS sequence"/>
</dbReference>
<evidence type="ECO:0000313" key="3">
    <source>
        <dbReference type="Proteomes" id="UP000688947"/>
    </source>
</evidence>
<evidence type="ECO:0000313" key="2">
    <source>
        <dbReference type="EMBL" id="KAG6941983.1"/>
    </source>
</evidence>
<proteinExistence type="predicted"/>
<dbReference type="VEuPathDB" id="FungiDB:PC110_g11211"/>
<dbReference type="EMBL" id="JAENGZ010003205">
    <property type="protein sequence ID" value="KAG6941983.1"/>
    <property type="molecule type" value="Genomic_DNA"/>
</dbReference>
<name>A0A8T1TKT1_9STRA</name>